<dbReference type="SUPFAM" id="SSF52058">
    <property type="entry name" value="L domain-like"/>
    <property type="match status" value="1"/>
</dbReference>
<evidence type="ECO:0000313" key="1">
    <source>
        <dbReference type="EMBL" id="CAI9919561.1"/>
    </source>
</evidence>
<protein>
    <submittedName>
        <fullName evidence="1">Leucine-rich repeat domain superfamily</fullName>
    </submittedName>
    <submittedName>
        <fullName evidence="2">Leucine-rich_repeat domain superfamily</fullName>
    </submittedName>
</protein>
<keyword evidence="3" id="KW-1185">Reference proteome</keyword>
<accession>A0AA86NIF3</accession>
<dbReference type="EMBL" id="CAXDID020000315">
    <property type="protein sequence ID" value="CAL6075609.1"/>
    <property type="molecule type" value="Genomic_DNA"/>
</dbReference>
<reference evidence="2 3" key="2">
    <citation type="submission" date="2024-07" db="EMBL/GenBank/DDBJ databases">
        <authorList>
            <person name="Akdeniz Z."/>
        </authorList>
    </citation>
    <scope>NUCLEOTIDE SEQUENCE [LARGE SCALE GENOMIC DNA]</scope>
</reference>
<dbReference type="Gene3D" id="3.80.10.10">
    <property type="entry name" value="Ribonuclease Inhibitor"/>
    <property type="match status" value="1"/>
</dbReference>
<reference evidence="1" key="1">
    <citation type="submission" date="2023-06" db="EMBL/GenBank/DDBJ databases">
        <authorList>
            <person name="Kurt Z."/>
        </authorList>
    </citation>
    <scope>NUCLEOTIDE SEQUENCE</scope>
</reference>
<evidence type="ECO:0000313" key="3">
    <source>
        <dbReference type="Proteomes" id="UP001642409"/>
    </source>
</evidence>
<dbReference type="Proteomes" id="UP001642409">
    <property type="component" value="Unassembled WGS sequence"/>
</dbReference>
<sequence length="83" mass="9955">MKSIKGIERVTRLEKIFMYGNNFINIEYLKELPCVVYLDISNNKIDDFSVIEYNQIYAHYSEGLHISDQREVMEDEEEEAMLW</sequence>
<gene>
    <name evidence="2" type="ORF">HINF_LOCUS57289</name>
    <name evidence="1" type="ORF">HINF_LOCUS7206</name>
</gene>
<dbReference type="InterPro" id="IPR032675">
    <property type="entry name" value="LRR_dom_sf"/>
</dbReference>
<dbReference type="EMBL" id="CATOUU010000181">
    <property type="protein sequence ID" value="CAI9919561.1"/>
    <property type="molecule type" value="Genomic_DNA"/>
</dbReference>
<proteinExistence type="predicted"/>
<comment type="caution">
    <text evidence="1">The sequence shown here is derived from an EMBL/GenBank/DDBJ whole genome shotgun (WGS) entry which is preliminary data.</text>
</comment>
<organism evidence="1">
    <name type="scientific">Hexamita inflata</name>
    <dbReference type="NCBI Taxonomy" id="28002"/>
    <lineage>
        <taxon>Eukaryota</taxon>
        <taxon>Metamonada</taxon>
        <taxon>Diplomonadida</taxon>
        <taxon>Hexamitidae</taxon>
        <taxon>Hexamitinae</taxon>
        <taxon>Hexamita</taxon>
    </lineage>
</organism>
<dbReference type="AlphaFoldDB" id="A0AA86NIF3"/>
<evidence type="ECO:0000313" key="2">
    <source>
        <dbReference type="EMBL" id="CAL6075609.1"/>
    </source>
</evidence>
<name>A0AA86NIF3_9EUKA</name>